<sequence length="327" mass="36215">MPFLLDAAAKIGDIDTVRRLLESQIYYVNERTDMDGWGGLDGWTPLHYAALCGHCNAAALLIQHGTDPSSTDKLGRTPLHYAARGGHCNAVTLLIQHGADPRREDIDGWTPLHFAAMCGHCNVAALLIQHGTDPSSTDKDGRTPLHCAVICGHYDVAALLIQHGADLSSTDEFGIKPSYCARCHGNGDIDTLLRRFESDHIQEFMITRTLEHVSAEMSLDDFFLPTDGINNNFPGEVEKQKVQRLKQWANSNNFKTIQGLKAGLTAQGREELCVIAAKHYATVFTEIKNMSTKRYHDFLEELKTAQFMFQDPSEDVTESQSQEIGDG</sequence>
<evidence type="ECO:0000256" key="1">
    <source>
        <dbReference type="PROSITE-ProRule" id="PRU00023"/>
    </source>
</evidence>
<reference evidence="3" key="1">
    <citation type="submission" date="2025-08" db="UniProtKB">
        <authorList>
            <consortium name="RefSeq"/>
        </authorList>
    </citation>
    <scope>IDENTIFICATION</scope>
    <source>
        <tissue evidence="3">Gonads</tissue>
    </source>
</reference>
<feature type="repeat" description="ANK" evidence="1">
    <location>
        <begin position="41"/>
        <end position="73"/>
    </location>
</feature>
<dbReference type="SUPFAM" id="SSF48403">
    <property type="entry name" value="Ankyrin repeat"/>
    <property type="match status" value="1"/>
</dbReference>
<dbReference type="OrthoDB" id="6054468at2759"/>
<dbReference type="PANTHER" id="PTHR22677:SF4">
    <property type="entry name" value="USHER SYNDROME TYPE-1G PROTEIN-LIKE PROTEIN"/>
    <property type="match status" value="1"/>
</dbReference>
<dbReference type="PROSITE" id="PS50297">
    <property type="entry name" value="ANK_REP_REGION"/>
    <property type="match status" value="4"/>
</dbReference>
<name>A0A1S3J7V0_LINAN</name>
<dbReference type="Pfam" id="PF00023">
    <property type="entry name" value="Ank"/>
    <property type="match status" value="2"/>
</dbReference>
<dbReference type="Gene3D" id="1.25.40.20">
    <property type="entry name" value="Ankyrin repeat-containing domain"/>
    <property type="match status" value="2"/>
</dbReference>
<evidence type="ECO:0000313" key="2">
    <source>
        <dbReference type="Proteomes" id="UP000085678"/>
    </source>
</evidence>
<dbReference type="PRINTS" id="PR01415">
    <property type="entry name" value="ANKYRIN"/>
</dbReference>
<feature type="repeat" description="ANK" evidence="1">
    <location>
        <begin position="107"/>
        <end position="139"/>
    </location>
</feature>
<feature type="repeat" description="ANK" evidence="1">
    <location>
        <begin position="140"/>
        <end position="172"/>
    </location>
</feature>
<dbReference type="PROSITE" id="PS50088">
    <property type="entry name" value="ANK_REPEAT"/>
    <property type="match status" value="4"/>
</dbReference>
<gene>
    <name evidence="3" type="primary">LOC106170953</name>
</gene>
<keyword evidence="1" id="KW-0040">ANK repeat</keyword>
<keyword evidence="2" id="KW-1185">Reference proteome</keyword>
<feature type="repeat" description="ANK" evidence="1">
    <location>
        <begin position="74"/>
        <end position="106"/>
    </location>
</feature>
<dbReference type="Proteomes" id="UP000085678">
    <property type="component" value="Unplaced"/>
</dbReference>
<dbReference type="Pfam" id="PF12796">
    <property type="entry name" value="Ank_2"/>
    <property type="match status" value="1"/>
</dbReference>
<dbReference type="GeneID" id="106170953"/>
<organism evidence="2 3">
    <name type="scientific">Lingula anatina</name>
    <name type="common">Brachiopod</name>
    <name type="synonym">Lingula unguis</name>
    <dbReference type="NCBI Taxonomy" id="7574"/>
    <lineage>
        <taxon>Eukaryota</taxon>
        <taxon>Metazoa</taxon>
        <taxon>Spiralia</taxon>
        <taxon>Lophotrochozoa</taxon>
        <taxon>Brachiopoda</taxon>
        <taxon>Linguliformea</taxon>
        <taxon>Lingulata</taxon>
        <taxon>Lingulida</taxon>
        <taxon>Linguloidea</taxon>
        <taxon>Lingulidae</taxon>
        <taxon>Lingula</taxon>
    </lineage>
</organism>
<dbReference type="InterPro" id="IPR002110">
    <property type="entry name" value="Ankyrin_rpt"/>
</dbReference>
<accession>A0A1S3J7V0</accession>
<dbReference type="InterPro" id="IPR039323">
    <property type="entry name" value="ANKRD_45/46/60"/>
</dbReference>
<dbReference type="InterPro" id="IPR036770">
    <property type="entry name" value="Ankyrin_rpt-contain_sf"/>
</dbReference>
<protein>
    <submittedName>
        <fullName evidence="3">Tankyrase-2-like</fullName>
    </submittedName>
</protein>
<dbReference type="KEGG" id="lak:106170953"/>
<dbReference type="PANTHER" id="PTHR22677">
    <property type="entry name" value="ANKYRIN REPEAT DOMAIN-CONTAINING PROTEIN 60"/>
    <property type="match status" value="1"/>
</dbReference>
<dbReference type="RefSeq" id="XP_013406475.1">
    <property type="nucleotide sequence ID" value="XM_013551021.1"/>
</dbReference>
<proteinExistence type="predicted"/>
<dbReference type="STRING" id="7574.A0A1S3J7V0"/>
<dbReference type="SMART" id="SM00248">
    <property type="entry name" value="ANK"/>
    <property type="match status" value="4"/>
</dbReference>
<dbReference type="InParanoid" id="A0A1S3J7V0"/>
<evidence type="ECO:0000313" key="3">
    <source>
        <dbReference type="RefSeq" id="XP_013406475.1"/>
    </source>
</evidence>
<dbReference type="AlphaFoldDB" id="A0A1S3J7V0"/>